<dbReference type="OrthoDB" id="6287070at2759"/>
<accession>A0A5N5TKF3</accession>
<dbReference type="AlphaFoldDB" id="A0A5N5TKF3"/>
<dbReference type="InterPro" id="IPR000938">
    <property type="entry name" value="CAP-Gly_domain"/>
</dbReference>
<comment type="caution">
    <text evidence="3">The sequence shown here is derived from an EMBL/GenBank/DDBJ whole genome shotgun (WGS) entry which is preliminary data.</text>
</comment>
<evidence type="ECO:0000313" key="3">
    <source>
        <dbReference type="EMBL" id="KAB7506632.1"/>
    </source>
</evidence>
<dbReference type="Proteomes" id="UP000326759">
    <property type="component" value="Unassembled WGS sequence"/>
</dbReference>
<keyword evidence="4" id="KW-1185">Reference proteome</keyword>
<gene>
    <name evidence="3" type="ORF">Anas_05321</name>
</gene>
<dbReference type="InterPro" id="IPR036859">
    <property type="entry name" value="CAP-Gly_dom_sf"/>
</dbReference>
<dbReference type="EMBL" id="SEYY01000716">
    <property type="protein sequence ID" value="KAB7506632.1"/>
    <property type="molecule type" value="Genomic_DNA"/>
</dbReference>
<dbReference type="Gene3D" id="2.30.30.190">
    <property type="entry name" value="CAP Gly-rich-like domain"/>
    <property type="match status" value="1"/>
</dbReference>
<protein>
    <recommendedName>
        <fullName evidence="2">CAP-Gly domain-containing protein</fullName>
    </recommendedName>
</protein>
<organism evidence="3 4">
    <name type="scientific">Armadillidium nasatum</name>
    <dbReference type="NCBI Taxonomy" id="96803"/>
    <lineage>
        <taxon>Eukaryota</taxon>
        <taxon>Metazoa</taxon>
        <taxon>Ecdysozoa</taxon>
        <taxon>Arthropoda</taxon>
        <taxon>Crustacea</taxon>
        <taxon>Multicrustacea</taxon>
        <taxon>Malacostraca</taxon>
        <taxon>Eumalacostraca</taxon>
        <taxon>Peracarida</taxon>
        <taxon>Isopoda</taxon>
        <taxon>Oniscidea</taxon>
        <taxon>Crinocheta</taxon>
        <taxon>Armadillidiidae</taxon>
        <taxon>Armadillidium</taxon>
    </lineage>
</organism>
<dbReference type="SUPFAM" id="SSF74924">
    <property type="entry name" value="Cap-Gly domain"/>
    <property type="match status" value="1"/>
</dbReference>
<name>A0A5N5TKF3_9CRUS</name>
<reference evidence="3 4" key="1">
    <citation type="journal article" date="2019" name="PLoS Biol.">
        <title>Sex chromosomes control vertical transmission of feminizing Wolbachia symbionts in an isopod.</title>
        <authorList>
            <person name="Becking T."/>
            <person name="Chebbi M.A."/>
            <person name="Giraud I."/>
            <person name="Moumen B."/>
            <person name="Laverre T."/>
            <person name="Caubet Y."/>
            <person name="Peccoud J."/>
            <person name="Gilbert C."/>
            <person name="Cordaux R."/>
        </authorList>
    </citation>
    <scope>NUCLEOTIDE SEQUENCE [LARGE SCALE GENOMIC DNA]</scope>
    <source>
        <strain evidence="3">ANa2</strain>
        <tissue evidence="3">Whole body excluding digestive tract and cuticle</tissue>
    </source>
</reference>
<sequence length="358" mass="39440">TTLVTNKNSMELSGKKEFSPRNEELSFSRGDRVALVFDGHAEYGWIRWLGHTSESELMAGVEFDNPVGSDNHKVNGHFIFEASPKHGLLVPAASLIRNEDIISGLVQVPSHTTVKTNNCRKHNKLETPLGSDMSSLSTFHKMAYEQLANSGKISGIGSKNISSLSGASNCCDKENWDILPHMSYVSHKNIMGSYNKETLNDLKNKPLKTKSRNTNNKSLSSLLDDHKLGPASNVGTSVPNKSEFKAHVRPSTLHYARDPHSPIGMSGGGIIGREENDYDESPTSNTIHPYFHLSLNGIDQLEVISDGESSRVSTPDQDHENDLGIGSLVEVAFKETTHTPNYRLLYGVIRWIGCGTRR</sequence>
<proteinExistence type="predicted"/>
<dbReference type="Pfam" id="PF01302">
    <property type="entry name" value="CAP_GLY"/>
    <property type="match status" value="1"/>
</dbReference>
<dbReference type="SMART" id="SM01052">
    <property type="entry name" value="CAP_GLY"/>
    <property type="match status" value="1"/>
</dbReference>
<evidence type="ECO:0000313" key="4">
    <source>
        <dbReference type="Proteomes" id="UP000326759"/>
    </source>
</evidence>
<feature type="domain" description="CAP-Gly" evidence="2">
    <location>
        <begin position="30"/>
        <end position="96"/>
    </location>
</feature>
<evidence type="ECO:0000259" key="2">
    <source>
        <dbReference type="SMART" id="SM01052"/>
    </source>
</evidence>
<feature type="compositionally biased region" description="Low complexity" evidence="1">
    <location>
        <begin position="212"/>
        <end position="222"/>
    </location>
</feature>
<feature type="non-terminal residue" evidence="3">
    <location>
        <position position="1"/>
    </location>
</feature>
<evidence type="ECO:0000256" key="1">
    <source>
        <dbReference type="SAM" id="MobiDB-lite"/>
    </source>
</evidence>
<feature type="region of interest" description="Disordered" evidence="1">
    <location>
        <begin position="201"/>
        <end position="239"/>
    </location>
</feature>